<sequence length="449" mass="47834">MSSAYLLERAWVDGAVLDDVLVEIEDGRFVGVSPADRRNPHDTPSGDGVSRGGRRPTGETRRLPGLTLPGLANCHSHAFHRALRGRTQRERGTFWTWREQMYGVAGRLDPDSYFALARATYREMVAAGITSVGEFHYLHHQPDGTPYADPNAMGHALVMAAQEAGIRISLLDTCYLSSGFGRAPEGAQVRYTDGDAARWAERMAAIEHPHVGAAIHSVRAVPREQLATVVEAAQGRPLHVHLSEQVAENDACLATYGVTPTQLLHDAGALGPRTTAVHATHLTGADITHLGTTRTRACFCPTTERDLGDGIGPGRALERAGATITLGSDSHAVIDLLEEMRALEMDERLATQQRGHWTAAELLAAGTAHESIGFADAGSIAVGQRADLVTIDTTSTRTAGTGADEATAVFAATAADVTHVVVDGQVVATRDDHEDIGRELAAAIGRLLP</sequence>
<name>A0ABP8XI21_9ACTN</name>
<evidence type="ECO:0000259" key="3">
    <source>
        <dbReference type="Pfam" id="PF01979"/>
    </source>
</evidence>
<dbReference type="PANTHER" id="PTHR43794:SF11">
    <property type="entry name" value="AMIDOHYDROLASE-RELATED DOMAIN-CONTAINING PROTEIN"/>
    <property type="match status" value="1"/>
</dbReference>
<dbReference type="InterPro" id="IPR010252">
    <property type="entry name" value="HutF"/>
</dbReference>
<dbReference type="InterPro" id="IPR006680">
    <property type="entry name" value="Amidohydro-rel"/>
</dbReference>
<dbReference type="Pfam" id="PF01979">
    <property type="entry name" value="Amidohydro_1"/>
    <property type="match status" value="1"/>
</dbReference>
<proteinExistence type="predicted"/>
<keyword evidence="1" id="KW-0378">Hydrolase</keyword>
<dbReference type="SUPFAM" id="SSF51338">
    <property type="entry name" value="Composite domain of metallo-dependent hydrolases"/>
    <property type="match status" value="1"/>
</dbReference>
<dbReference type="Gene3D" id="3.20.20.140">
    <property type="entry name" value="Metal-dependent hydrolases"/>
    <property type="match status" value="1"/>
</dbReference>
<evidence type="ECO:0000256" key="1">
    <source>
        <dbReference type="ARBA" id="ARBA00022801"/>
    </source>
</evidence>
<feature type="domain" description="Amidohydrolase-related" evidence="3">
    <location>
        <begin position="68"/>
        <end position="427"/>
    </location>
</feature>
<dbReference type="InterPro" id="IPR050287">
    <property type="entry name" value="MTA/SAH_deaminase"/>
</dbReference>
<dbReference type="PANTHER" id="PTHR43794">
    <property type="entry name" value="AMINOHYDROLASE SSNA-RELATED"/>
    <property type="match status" value="1"/>
</dbReference>
<evidence type="ECO:0000313" key="4">
    <source>
        <dbReference type="EMBL" id="GAA4707302.1"/>
    </source>
</evidence>
<dbReference type="InterPro" id="IPR011059">
    <property type="entry name" value="Metal-dep_hydrolase_composite"/>
</dbReference>
<dbReference type="InterPro" id="IPR032466">
    <property type="entry name" value="Metal_Hydrolase"/>
</dbReference>
<dbReference type="EMBL" id="BAABKM010000002">
    <property type="protein sequence ID" value="GAA4707302.1"/>
    <property type="molecule type" value="Genomic_DNA"/>
</dbReference>
<dbReference type="SUPFAM" id="SSF51556">
    <property type="entry name" value="Metallo-dependent hydrolases"/>
    <property type="match status" value="1"/>
</dbReference>
<accession>A0ABP8XI21</accession>
<reference evidence="5" key="1">
    <citation type="journal article" date="2019" name="Int. J. Syst. Evol. Microbiol.">
        <title>The Global Catalogue of Microorganisms (GCM) 10K type strain sequencing project: providing services to taxonomists for standard genome sequencing and annotation.</title>
        <authorList>
            <consortium name="The Broad Institute Genomics Platform"/>
            <consortium name="The Broad Institute Genome Sequencing Center for Infectious Disease"/>
            <person name="Wu L."/>
            <person name="Ma J."/>
        </authorList>
    </citation>
    <scope>NUCLEOTIDE SEQUENCE [LARGE SCALE GENOMIC DNA]</scope>
    <source>
        <strain evidence="5">JCM 18531</strain>
    </source>
</reference>
<gene>
    <name evidence="4" type="ORF">GCM10023349_27200</name>
</gene>
<feature type="region of interest" description="Disordered" evidence="2">
    <location>
        <begin position="32"/>
        <end position="66"/>
    </location>
</feature>
<evidence type="ECO:0000256" key="2">
    <source>
        <dbReference type="SAM" id="MobiDB-lite"/>
    </source>
</evidence>
<dbReference type="NCBIfam" id="TIGR02022">
    <property type="entry name" value="hutF"/>
    <property type="match status" value="1"/>
</dbReference>
<protein>
    <submittedName>
        <fullName evidence="4">Formimidoylglutamate deiminase</fullName>
    </submittedName>
</protein>
<evidence type="ECO:0000313" key="5">
    <source>
        <dbReference type="Proteomes" id="UP001499974"/>
    </source>
</evidence>
<dbReference type="Proteomes" id="UP001499974">
    <property type="component" value="Unassembled WGS sequence"/>
</dbReference>
<keyword evidence="5" id="KW-1185">Reference proteome</keyword>
<comment type="caution">
    <text evidence="4">The sequence shown here is derived from an EMBL/GenBank/DDBJ whole genome shotgun (WGS) entry which is preliminary data.</text>
</comment>
<dbReference type="RefSeq" id="WP_345521851.1">
    <property type="nucleotide sequence ID" value="NZ_BAABKM010000002.1"/>
</dbReference>
<dbReference type="NCBIfam" id="NF006681">
    <property type="entry name" value="PRK09229.1-2"/>
    <property type="match status" value="1"/>
</dbReference>
<organism evidence="4 5">
    <name type="scientific">Nocardioides conyzicola</name>
    <dbReference type="NCBI Taxonomy" id="1651781"/>
    <lineage>
        <taxon>Bacteria</taxon>
        <taxon>Bacillati</taxon>
        <taxon>Actinomycetota</taxon>
        <taxon>Actinomycetes</taxon>
        <taxon>Propionibacteriales</taxon>
        <taxon>Nocardioidaceae</taxon>
        <taxon>Nocardioides</taxon>
    </lineage>
</organism>
<dbReference type="Gene3D" id="2.30.40.10">
    <property type="entry name" value="Urease, subunit C, domain 1"/>
    <property type="match status" value="1"/>
</dbReference>